<name>A0A7J8ZH00_9ROSI</name>
<gene>
    <name evidence="1" type="ORF">Golax_010282</name>
</gene>
<evidence type="ECO:0000313" key="2">
    <source>
        <dbReference type="Proteomes" id="UP000593574"/>
    </source>
</evidence>
<protein>
    <submittedName>
        <fullName evidence="1">Uncharacterized protein</fullName>
    </submittedName>
</protein>
<proteinExistence type="predicted"/>
<evidence type="ECO:0000313" key="1">
    <source>
        <dbReference type="EMBL" id="MBA0711048.1"/>
    </source>
</evidence>
<organism evidence="1 2">
    <name type="scientific">Gossypium laxum</name>
    <dbReference type="NCBI Taxonomy" id="34288"/>
    <lineage>
        <taxon>Eukaryota</taxon>
        <taxon>Viridiplantae</taxon>
        <taxon>Streptophyta</taxon>
        <taxon>Embryophyta</taxon>
        <taxon>Tracheophyta</taxon>
        <taxon>Spermatophyta</taxon>
        <taxon>Magnoliopsida</taxon>
        <taxon>eudicotyledons</taxon>
        <taxon>Gunneridae</taxon>
        <taxon>Pentapetalae</taxon>
        <taxon>rosids</taxon>
        <taxon>malvids</taxon>
        <taxon>Malvales</taxon>
        <taxon>Malvaceae</taxon>
        <taxon>Malvoideae</taxon>
        <taxon>Gossypium</taxon>
    </lineage>
</organism>
<dbReference type="Proteomes" id="UP000593574">
    <property type="component" value="Unassembled WGS sequence"/>
</dbReference>
<reference evidence="1 2" key="1">
    <citation type="journal article" date="2019" name="Genome Biol. Evol.">
        <title>Insights into the evolution of the New World diploid cottons (Gossypium, subgenus Houzingenia) based on genome sequencing.</title>
        <authorList>
            <person name="Grover C.E."/>
            <person name="Arick M.A. 2nd"/>
            <person name="Thrash A."/>
            <person name="Conover J.L."/>
            <person name="Sanders W.S."/>
            <person name="Peterson D.G."/>
            <person name="Frelichowski J.E."/>
            <person name="Scheffler J.A."/>
            <person name="Scheffler B.E."/>
            <person name="Wendel J.F."/>
        </authorList>
    </citation>
    <scope>NUCLEOTIDE SEQUENCE [LARGE SCALE GENOMIC DNA]</scope>
    <source>
        <strain evidence="1">4</strain>
        <tissue evidence="1">Leaf</tissue>
    </source>
</reference>
<dbReference type="AlphaFoldDB" id="A0A7J8ZH00"/>
<dbReference type="EMBL" id="JABEZV010000005">
    <property type="protein sequence ID" value="MBA0711048.1"/>
    <property type="molecule type" value="Genomic_DNA"/>
</dbReference>
<accession>A0A7J8ZH00</accession>
<keyword evidence="2" id="KW-1185">Reference proteome</keyword>
<comment type="caution">
    <text evidence="1">The sequence shown here is derived from an EMBL/GenBank/DDBJ whole genome shotgun (WGS) entry which is preliminary data.</text>
</comment>
<sequence>MIIVGNGSWVSIDFQGVVQCLRQNCGAFWMA</sequence>